<name>A0A9W9EI95_9EURO</name>
<accession>A0A9W9EI95</accession>
<dbReference type="GO" id="GO:0071949">
    <property type="term" value="F:FAD binding"/>
    <property type="evidence" value="ECO:0007669"/>
    <property type="project" value="InterPro"/>
</dbReference>
<dbReference type="EMBL" id="JAPQKI010000011">
    <property type="protein sequence ID" value="KAJ5082294.1"/>
    <property type="molecule type" value="Genomic_DNA"/>
</dbReference>
<dbReference type="RefSeq" id="XP_056468816.1">
    <property type="nucleotide sequence ID" value="XM_056623828.1"/>
</dbReference>
<keyword evidence="1" id="KW-0285">Flavoprotein</keyword>
<protein>
    <submittedName>
        <fullName evidence="5">FAD/NAD(P)-binding domain-containing protein</fullName>
    </submittedName>
</protein>
<dbReference type="InterPro" id="IPR051704">
    <property type="entry name" value="FAD_aromatic-hydroxylase"/>
</dbReference>
<dbReference type="PRINTS" id="PR00420">
    <property type="entry name" value="RNGMNOXGNASE"/>
</dbReference>
<evidence type="ECO:0000259" key="4">
    <source>
        <dbReference type="Pfam" id="PF01494"/>
    </source>
</evidence>
<evidence type="ECO:0000313" key="6">
    <source>
        <dbReference type="Proteomes" id="UP001149074"/>
    </source>
</evidence>
<dbReference type="Pfam" id="PF01494">
    <property type="entry name" value="FAD_binding_3"/>
    <property type="match status" value="1"/>
</dbReference>
<keyword evidence="3" id="KW-0560">Oxidoreductase</keyword>
<gene>
    <name evidence="5" type="ORF">N7532_011337</name>
</gene>
<dbReference type="AlphaFoldDB" id="A0A9W9EI95"/>
<dbReference type="PANTHER" id="PTHR46865">
    <property type="entry name" value="OXIDOREDUCTASE-RELATED"/>
    <property type="match status" value="1"/>
</dbReference>
<dbReference type="Proteomes" id="UP001149074">
    <property type="component" value="Unassembled WGS sequence"/>
</dbReference>
<evidence type="ECO:0000256" key="1">
    <source>
        <dbReference type="ARBA" id="ARBA00022630"/>
    </source>
</evidence>
<dbReference type="OrthoDB" id="655030at2759"/>
<dbReference type="GeneID" id="81362807"/>
<dbReference type="GO" id="GO:0016491">
    <property type="term" value="F:oxidoreductase activity"/>
    <property type="evidence" value="ECO:0007669"/>
    <property type="project" value="UniProtKB-KW"/>
</dbReference>
<dbReference type="InterPro" id="IPR002938">
    <property type="entry name" value="FAD-bd"/>
</dbReference>
<dbReference type="InterPro" id="IPR036188">
    <property type="entry name" value="FAD/NAD-bd_sf"/>
</dbReference>
<keyword evidence="6" id="KW-1185">Reference proteome</keyword>
<proteinExistence type="predicted"/>
<dbReference type="SUPFAM" id="SSF51905">
    <property type="entry name" value="FAD/NAD(P)-binding domain"/>
    <property type="match status" value="1"/>
</dbReference>
<keyword evidence="2" id="KW-0274">FAD</keyword>
<sequence>MPPLKVLICGGGCAGPALAYWLARTGHHVTIVERFPALRATGAQIDLRGQGIEVVRRMGLDDTIRRSLVDEAGVSFVDFNGNVKATVMANKTGKGTQSLTSEYEIMRGDLVRILFQATKDNAKYIFGKTVDHFTQDDNSVTAYFSDGSSDTYDLLVGADGQGSRIRKAILPPDAPDPYRRLGIHMAYWSIPREEGDDNIRRSYITPGGRMIMRRTHSLTQTQVYFFLKDDSPELSSVPRAPAEKQKEFWTQRFHDAQWQASRFLEGMKSTENWYCQEVVQVHTDTWYKGRVVLLGDASSCPSPFSGMGTTGSLVGAYVLAGEINRHRGDISKAFVNYDKIFRPFVDEVQDINIFLLRLAIPESWWGIAIMQFILRLLCFLRIPQIVSRFSKERDGDWKLPEYPELRETGHSDE</sequence>
<evidence type="ECO:0000256" key="2">
    <source>
        <dbReference type="ARBA" id="ARBA00022827"/>
    </source>
</evidence>
<evidence type="ECO:0000313" key="5">
    <source>
        <dbReference type="EMBL" id="KAJ5082294.1"/>
    </source>
</evidence>
<reference evidence="5" key="1">
    <citation type="submission" date="2022-11" db="EMBL/GenBank/DDBJ databases">
        <authorList>
            <person name="Petersen C."/>
        </authorList>
    </citation>
    <scope>NUCLEOTIDE SEQUENCE</scope>
    <source>
        <strain evidence="5">IBT 30761</strain>
    </source>
</reference>
<dbReference type="PANTHER" id="PTHR46865:SF2">
    <property type="entry name" value="MONOOXYGENASE"/>
    <property type="match status" value="1"/>
</dbReference>
<dbReference type="Gene3D" id="3.50.50.60">
    <property type="entry name" value="FAD/NAD(P)-binding domain"/>
    <property type="match status" value="1"/>
</dbReference>
<organism evidence="5 6">
    <name type="scientific">Penicillium argentinense</name>
    <dbReference type="NCBI Taxonomy" id="1131581"/>
    <lineage>
        <taxon>Eukaryota</taxon>
        <taxon>Fungi</taxon>
        <taxon>Dikarya</taxon>
        <taxon>Ascomycota</taxon>
        <taxon>Pezizomycotina</taxon>
        <taxon>Eurotiomycetes</taxon>
        <taxon>Eurotiomycetidae</taxon>
        <taxon>Eurotiales</taxon>
        <taxon>Aspergillaceae</taxon>
        <taxon>Penicillium</taxon>
    </lineage>
</organism>
<evidence type="ECO:0000256" key="3">
    <source>
        <dbReference type="ARBA" id="ARBA00023002"/>
    </source>
</evidence>
<comment type="caution">
    <text evidence="5">The sequence shown here is derived from an EMBL/GenBank/DDBJ whole genome shotgun (WGS) entry which is preliminary data.</text>
</comment>
<dbReference type="Gene3D" id="3.30.9.10">
    <property type="entry name" value="D-Amino Acid Oxidase, subunit A, domain 2"/>
    <property type="match status" value="1"/>
</dbReference>
<reference evidence="5" key="2">
    <citation type="journal article" date="2023" name="IMA Fungus">
        <title>Comparative genomic study of the Penicillium genus elucidates a diverse pangenome and 15 lateral gene transfer events.</title>
        <authorList>
            <person name="Petersen C."/>
            <person name="Sorensen T."/>
            <person name="Nielsen M.R."/>
            <person name="Sondergaard T.E."/>
            <person name="Sorensen J.L."/>
            <person name="Fitzpatrick D.A."/>
            <person name="Frisvad J.C."/>
            <person name="Nielsen K.L."/>
        </authorList>
    </citation>
    <scope>NUCLEOTIDE SEQUENCE</scope>
    <source>
        <strain evidence="5">IBT 30761</strain>
    </source>
</reference>
<feature type="domain" description="FAD-binding" evidence="4">
    <location>
        <begin position="5"/>
        <end position="320"/>
    </location>
</feature>